<keyword evidence="2 6" id="KW-0812">Transmembrane</keyword>
<evidence type="ECO:0000256" key="4">
    <source>
        <dbReference type="ARBA" id="ARBA00023136"/>
    </source>
</evidence>
<keyword evidence="4 6" id="KW-0472">Membrane</keyword>
<evidence type="ECO:0000256" key="3">
    <source>
        <dbReference type="ARBA" id="ARBA00022989"/>
    </source>
</evidence>
<dbReference type="InterPro" id="IPR012858">
    <property type="entry name" value="DC_STAMP-like"/>
</dbReference>
<organism evidence="8 9">
    <name type="scientific">Mesorhabditis spiculigera</name>
    <dbReference type="NCBI Taxonomy" id="96644"/>
    <lineage>
        <taxon>Eukaryota</taxon>
        <taxon>Metazoa</taxon>
        <taxon>Ecdysozoa</taxon>
        <taxon>Nematoda</taxon>
        <taxon>Chromadorea</taxon>
        <taxon>Rhabditida</taxon>
        <taxon>Rhabditina</taxon>
        <taxon>Rhabditomorpha</taxon>
        <taxon>Rhabditoidea</taxon>
        <taxon>Rhabditidae</taxon>
        <taxon>Mesorhabditinae</taxon>
        <taxon>Mesorhabditis</taxon>
    </lineage>
</organism>
<comment type="subcellular location">
    <subcellularLocation>
        <location evidence="1">Membrane</location>
        <topology evidence="1">Multi-pass membrane protein</topology>
    </subcellularLocation>
</comment>
<dbReference type="PANTHER" id="PTHR21041">
    <property type="entry name" value="DENDRITIC CELL-SPECIFIC TRANSMEMBRANE PROTEIN"/>
    <property type="match status" value="1"/>
</dbReference>
<dbReference type="AlphaFoldDB" id="A0AA36GEW5"/>
<feature type="compositionally biased region" description="Basic and acidic residues" evidence="5">
    <location>
        <begin position="269"/>
        <end position="278"/>
    </location>
</feature>
<evidence type="ECO:0000256" key="5">
    <source>
        <dbReference type="SAM" id="MobiDB-lite"/>
    </source>
</evidence>
<name>A0AA36GEW5_9BILA</name>
<feature type="domain" description="C2H2-type" evidence="7">
    <location>
        <begin position="225"/>
        <end position="245"/>
    </location>
</feature>
<dbReference type="Pfam" id="PF07782">
    <property type="entry name" value="DC_STAMP"/>
    <property type="match status" value="1"/>
</dbReference>
<sequence length="341" mass="38740">MKLHVADHFELKAVTPDQDAPSRFPVDAQNLTASPTAETEIPTPTANVTTNFDSNMKVFIDVLMDIFSPMQDAISGKDAAWRDCFPAPTEPNYDLNWAMFLFYLLALVLAFYQFWLQRQWINFADRFFPQRVQPRALYLYNQILEGRREAPAYVRQGQVDAYAQAQLQSKDAMVRRGLHNQGRTVGHCLKCLRRELHLRDRANCHICEGCGTVYCVECFVFTAKCLQCKEPMHEYTKVDFHQVIHFERDPDNLGESDEEIPGILVSPSRTKDEKHSDAELTSGEKSSDQPDGQDKKKKDSNANDQAPKPGGKADHKDGKAARKSSEESTGGQPKKKQLKRK</sequence>
<evidence type="ECO:0000256" key="2">
    <source>
        <dbReference type="ARBA" id="ARBA00022692"/>
    </source>
</evidence>
<evidence type="ECO:0000256" key="6">
    <source>
        <dbReference type="SAM" id="Phobius"/>
    </source>
</evidence>
<protein>
    <recommendedName>
        <fullName evidence="7">C2H2-type domain-containing protein</fullName>
    </recommendedName>
</protein>
<reference evidence="8" key="1">
    <citation type="submission" date="2023-06" db="EMBL/GenBank/DDBJ databases">
        <authorList>
            <person name="Delattre M."/>
        </authorList>
    </citation>
    <scope>NUCLEOTIDE SEQUENCE</scope>
    <source>
        <strain evidence="8">AF72</strain>
    </source>
</reference>
<dbReference type="PROSITE" id="PS00028">
    <property type="entry name" value="ZINC_FINGER_C2H2_1"/>
    <property type="match status" value="1"/>
</dbReference>
<dbReference type="Proteomes" id="UP001177023">
    <property type="component" value="Unassembled WGS sequence"/>
</dbReference>
<feature type="compositionally biased region" description="Basic and acidic residues" evidence="5">
    <location>
        <begin position="311"/>
        <end position="326"/>
    </location>
</feature>
<evidence type="ECO:0000259" key="7">
    <source>
        <dbReference type="PROSITE" id="PS00028"/>
    </source>
</evidence>
<dbReference type="GO" id="GO:0016020">
    <property type="term" value="C:membrane"/>
    <property type="evidence" value="ECO:0007669"/>
    <property type="project" value="UniProtKB-SubCell"/>
</dbReference>
<accession>A0AA36GEW5</accession>
<feature type="region of interest" description="Disordered" evidence="5">
    <location>
        <begin position="250"/>
        <end position="341"/>
    </location>
</feature>
<proteinExistence type="predicted"/>
<dbReference type="EMBL" id="CATQJA010002664">
    <property type="protein sequence ID" value="CAJ0582726.1"/>
    <property type="molecule type" value="Genomic_DNA"/>
</dbReference>
<dbReference type="InterPro" id="IPR013087">
    <property type="entry name" value="Znf_C2H2_type"/>
</dbReference>
<feature type="non-terminal residue" evidence="8">
    <location>
        <position position="1"/>
    </location>
</feature>
<feature type="compositionally biased region" description="Basic and acidic residues" evidence="5">
    <location>
        <begin position="285"/>
        <end position="301"/>
    </location>
</feature>
<evidence type="ECO:0000313" key="8">
    <source>
        <dbReference type="EMBL" id="CAJ0582726.1"/>
    </source>
</evidence>
<dbReference type="PANTHER" id="PTHR21041:SF9">
    <property type="entry name" value="DENDRITIC CELL-SPECIFIC TRANSMEMBRANE PROTEIN-LIKE DOMAIN-CONTAINING PROTEIN"/>
    <property type="match status" value="1"/>
</dbReference>
<evidence type="ECO:0000256" key="1">
    <source>
        <dbReference type="ARBA" id="ARBA00004141"/>
    </source>
</evidence>
<feature type="transmembrane region" description="Helical" evidence="6">
    <location>
        <begin position="97"/>
        <end position="116"/>
    </location>
</feature>
<comment type="caution">
    <text evidence="8">The sequence shown here is derived from an EMBL/GenBank/DDBJ whole genome shotgun (WGS) entry which is preliminary data.</text>
</comment>
<keyword evidence="9" id="KW-1185">Reference proteome</keyword>
<dbReference type="InterPro" id="IPR051856">
    <property type="entry name" value="CSR-E3_Ligase_Protein"/>
</dbReference>
<evidence type="ECO:0000313" key="9">
    <source>
        <dbReference type="Proteomes" id="UP001177023"/>
    </source>
</evidence>
<gene>
    <name evidence="8" type="ORF">MSPICULIGERA_LOCUS20856</name>
</gene>
<keyword evidence="3 6" id="KW-1133">Transmembrane helix</keyword>